<evidence type="ECO:0000256" key="3">
    <source>
        <dbReference type="ARBA" id="ARBA00010286"/>
    </source>
</evidence>
<dbReference type="Pfam" id="PF01979">
    <property type="entry name" value="Amidohydro_1"/>
    <property type="match status" value="1"/>
</dbReference>
<dbReference type="GO" id="GO:0004151">
    <property type="term" value="F:dihydroorotase activity"/>
    <property type="evidence" value="ECO:0007669"/>
    <property type="project" value="UniProtKB-EC"/>
</dbReference>
<dbReference type="Gene3D" id="3.20.20.140">
    <property type="entry name" value="Metal-dependent hydrolases"/>
    <property type="match status" value="1"/>
</dbReference>
<keyword evidence="5 7" id="KW-0378">Hydrolase</keyword>
<gene>
    <name evidence="7" type="ORF">NQX30_01015</name>
</gene>
<dbReference type="InterPro" id="IPR011059">
    <property type="entry name" value="Metal-dep_hydrolase_composite"/>
</dbReference>
<proteinExistence type="inferred from homology"/>
<evidence type="ECO:0000256" key="5">
    <source>
        <dbReference type="ARBA" id="ARBA00022801"/>
    </source>
</evidence>
<dbReference type="PANTHER" id="PTHR43668">
    <property type="entry name" value="ALLANTOINASE"/>
    <property type="match status" value="1"/>
</dbReference>
<dbReference type="CDD" id="cd01318">
    <property type="entry name" value="DHOase_IIb"/>
    <property type="match status" value="1"/>
</dbReference>
<evidence type="ECO:0000256" key="1">
    <source>
        <dbReference type="ARBA" id="ARBA00001947"/>
    </source>
</evidence>
<reference evidence="7" key="2">
    <citation type="journal article" date="2023" name="Microbiome">
        <title>Synthase-selected sorting approach identifies a beta-lactone synthase in a nudibranch symbiotic bacterium.</title>
        <authorList>
            <person name="Dzunkova M."/>
            <person name="La Clair J.J."/>
            <person name="Tyml T."/>
            <person name="Doud D."/>
            <person name="Schulz F."/>
            <person name="Piquer-Esteban S."/>
            <person name="Porcel Sanchis D."/>
            <person name="Osborn A."/>
            <person name="Robinson D."/>
            <person name="Louie K.B."/>
            <person name="Bowen B.P."/>
            <person name="Bowers R.M."/>
            <person name="Lee J."/>
            <person name="Arnau V."/>
            <person name="Diaz-Villanueva W."/>
            <person name="Stepanauskas R."/>
            <person name="Gosliner T."/>
            <person name="Date S.V."/>
            <person name="Northen T.R."/>
            <person name="Cheng J.F."/>
            <person name="Burkart M.D."/>
            <person name="Woyke T."/>
        </authorList>
    </citation>
    <scope>NUCLEOTIDE SEQUENCE</scope>
    <source>
        <strain evidence="7">Df01</strain>
    </source>
</reference>
<dbReference type="EC" id="3.5.2.3" evidence="7"/>
<keyword evidence="8" id="KW-1185">Reference proteome</keyword>
<dbReference type="Gene3D" id="2.30.40.10">
    <property type="entry name" value="Urease, subunit C, domain 1"/>
    <property type="match status" value="1"/>
</dbReference>
<evidence type="ECO:0000256" key="4">
    <source>
        <dbReference type="ARBA" id="ARBA00022723"/>
    </source>
</evidence>
<name>A0ABT7QJT9_9GAMM</name>
<feature type="domain" description="Amidohydrolase-related" evidence="6">
    <location>
        <begin position="51"/>
        <end position="424"/>
    </location>
</feature>
<dbReference type="SUPFAM" id="SSF51338">
    <property type="entry name" value="Composite domain of metallo-dependent hydrolases"/>
    <property type="match status" value="1"/>
</dbReference>
<accession>A0ABT7QJT9</accession>
<dbReference type="Proteomes" id="UP001168167">
    <property type="component" value="Unassembled WGS sequence"/>
</dbReference>
<dbReference type="InterPro" id="IPR002195">
    <property type="entry name" value="Dihydroorotase_CS"/>
</dbReference>
<organism evidence="7 8">
    <name type="scientific">Candidatus Doriopsillibacter californiensis</name>
    <dbReference type="NCBI Taxonomy" id="2970740"/>
    <lineage>
        <taxon>Bacteria</taxon>
        <taxon>Pseudomonadati</taxon>
        <taxon>Pseudomonadota</taxon>
        <taxon>Gammaproteobacteria</taxon>
        <taxon>Candidatus Tethybacterales</taxon>
        <taxon>Candidatus Persebacteraceae</taxon>
        <taxon>Candidatus Doriopsillibacter</taxon>
    </lineage>
</organism>
<dbReference type="PANTHER" id="PTHR43668:SF4">
    <property type="entry name" value="ALLANTOINASE"/>
    <property type="match status" value="1"/>
</dbReference>
<evidence type="ECO:0000259" key="6">
    <source>
        <dbReference type="Pfam" id="PF01979"/>
    </source>
</evidence>
<sequence length="443" mass="48100">MNFLLRECEIVGDGGVTASDVRVRDGRIAQIGSSLNAAAGERVVEGGGRLLFPGAIDDQVHFREPGLTHKADIASESRAAAAGGVTSFMEMPNVQPPTLDMQRLEEKRAIAAVHSCVNYAFYLGASNDNLAAIAAADPRRIAGIKIFMGASTGDMLVDDEVVLRRIFEVAPTLIATHCESSPRIRNNLQKAQNLYGANIPAAMHPIIRNAAVCYDSSSLAVSLARETGARLHILHLTTAQEMELFAPGPLDNKHITAEACAHHLLFDESDYVALGMRLKTNPAVKSRADREALHLALAEGRIDVLATDHAPHLPAEKDQPYIQAAAGMPLVEYALPAYLELVADGVLTYAQVATKAAGAVADIFSIRERGYIREGYYADLVLVEKTPAGTPARKAVLSKCGWTPFADYRFRHSVHSTYVNGHLVWNEEEIQERVRGMALEFDR</sequence>
<comment type="caution">
    <text evidence="7">The sequence shown here is derived from an EMBL/GenBank/DDBJ whole genome shotgun (WGS) entry which is preliminary data.</text>
</comment>
<comment type="similarity">
    <text evidence="3">Belongs to the metallo-dependent hydrolases superfamily. DHOase family. Class I DHOase subfamily.</text>
</comment>
<dbReference type="InterPro" id="IPR006680">
    <property type="entry name" value="Amidohydro-rel"/>
</dbReference>
<comment type="cofactor">
    <cofactor evidence="1">
        <name>Zn(2+)</name>
        <dbReference type="ChEBI" id="CHEBI:29105"/>
    </cofactor>
</comment>
<evidence type="ECO:0000256" key="2">
    <source>
        <dbReference type="ARBA" id="ARBA00002368"/>
    </source>
</evidence>
<protein>
    <submittedName>
        <fullName evidence="7">Dihydroorotase</fullName>
        <ecNumber evidence="7">3.5.2.3</ecNumber>
    </submittedName>
</protein>
<dbReference type="InterPro" id="IPR050138">
    <property type="entry name" value="DHOase/Allantoinase_Hydrolase"/>
</dbReference>
<evidence type="ECO:0000313" key="7">
    <source>
        <dbReference type="EMBL" id="MDM5146969.1"/>
    </source>
</evidence>
<dbReference type="SUPFAM" id="SSF51556">
    <property type="entry name" value="Metallo-dependent hydrolases"/>
    <property type="match status" value="1"/>
</dbReference>
<comment type="function">
    <text evidence="2">Catalyzes the reversible cyclization of carbamoyl aspartate to dihydroorotate.</text>
</comment>
<keyword evidence="4" id="KW-0479">Metal-binding</keyword>
<dbReference type="EMBL" id="JANQAO010000001">
    <property type="protein sequence ID" value="MDM5146969.1"/>
    <property type="molecule type" value="Genomic_DNA"/>
</dbReference>
<dbReference type="InterPro" id="IPR032466">
    <property type="entry name" value="Metal_Hydrolase"/>
</dbReference>
<dbReference type="PROSITE" id="PS00483">
    <property type="entry name" value="DIHYDROOROTASE_2"/>
    <property type="match status" value="1"/>
</dbReference>
<reference evidence="7" key="1">
    <citation type="submission" date="2022-08" db="EMBL/GenBank/DDBJ databases">
        <authorList>
            <person name="Dzunkova M."/>
            <person name="La Clair J."/>
            <person name="Tyml T."/>
            <person name="Doud D."/>
            <person name="Schulz F."/>
            <person name="Piquer S."/>
            <person name="Porcel Sanchis D."/>
            <person name="Osborn A."/>
            <person name="Robinson D."/>
            <person name="Louie K.B."/>
            <person name="Bowen B.P."/>
            <person name="Bowers R."/>
            <person name="Lee J."/>
            <person name="Arnau Llombart V."/>
            <person name="Diaz Villanueva W."/>
            <person name="Gosliner T."/>
            <person name="Northen T."/>
            <person name="Cheng J.-F."/>
            <person name="Burkart M.D."/>
            <person name="Woyke T."/>
        </authorList>
    </citation>
    <scope>NUCLEOTIDE SEQUENCE</scope>
    <source>
        <strain evidence="7">Df01</strain>
    </source>
</reference>
<evidence type="ECO:0000313" key="8">
    <source>
        <dbReference type="Proteomes" id="UP001168167"/>
    </source>
</evidence>
<dbReference type="NCBIfam" id="NF006688">
    <property type="entry name" value="PRK09236.1"/>
    <property type="match status" value="1"/>
</dbReference>